<keyword evidence="2" id="KW-1185">Reference proteome</keyword>
<gene>
    <name evidence="1" type="ORF">CRG98_024683</name>
</gene>
<dbReference type="Proteomes" id="UP000233551">
    <property type="component" value="Unassembled WGS sequence"/>
</dbReference>
<name>A0A2I0JFB5_PUNGR</name>
<reference evidence="1 2" key="1">
    <citation type="submission" date="2017-11" db="EMBL/GenBank/DDBJ databases">
        <title>De-novo sequencing of pomegranate (Punica granatum L.) genome.</title>
        <authorList>
            <person name="Akparov Z."/>
            <person name="Amiraslanov A."/>
            <person name="Hajiyeva S."/>
            <person name="Abbasov M."/>
            <person name="Kaur K."/>
            <person name="Hamwieh A."/>
            <person name="Solovyev V."/>
            <person name="Salamov A."/>
            <person name="Braich B."/>
            <person name="Kosarev P."/>
            <person name="Mahmoud A."/>
            <person name="Hajiyev E."/>
            <person name="Babayeva S."/>
            <person name="Izzatullayeva V."/>
            <person name="Mammadov A."/>
            <person name="Mammadov A."/>
            <person name="Sharifova S."/>
            <person name="Ojaghi J."/>
            <person name="Eynullazada K."/>
            <person name="Bayramov B."/>
            <person name="Abdulazimova A."/>
            <person name="Shahmuradov I."/>
        </authorList>
    </citation>
    <scope>NUCLEOTIDE SEQUENCE [LARGE SCALE GENOMIC DNA]</scope>
    <source>
        <strain evidence="2">cv. AG2017</strain>
        <tissue evidence="1">Leaf</tissue>
    </source>
</reference>
<proteinExistence type="predicted"/>
<sequence>MSKLEYSRFRFAQGIDHHGSMNCNAKIVNRFLDAQAYSSFGLLAQLDQFIDFTVSKRASQVYPVPLDQGNSTALALRVVNSKWRLLLTRVRHASPRRWTLPSRVA</sequence>
<dbReference type="EMBL" id="PGOL01001750">
    <property type="protein sequence ID" value="PKI54924.1"/>
    <property type="molecule type" value="Genomic_DNA"/>
</dbReference>
<organism evidence="1 2">
    <name type="scientific">Punica granatum</name>
    <name type="common">Pomegranate</name>
    <dbReference type="NCBI Taxonomy" id="22663"/>
    <lineage>
        <taxon>Eukaryota</taxon>
        <taxon>Viridiplantae</taxon>
        <taxon>Streptophyta</taxon>
        <taxon>Embryophyta</taxon>
        <taxon>Tracheophyta</taxon>
        <taxon>Spermatophyta</taxon>
        <taxon>Magnoliopsida</taxon>
        <taxon>eudicotyledons</taxon>
        <taxon>Gunneridae</taxon>
        <taxon>Pentapetalae</taxon>
        <taxon>rosids</taxon>
        <taxon>malvids</taxon>
        <taxon>Myrtales</taxon>
        <taxon>Lythraceae</taxon>
        <taxon>Punica</taxon>
    </lineage>
</organism>
<comment type="caution">
    <text evidence="1">The sequence shown here is derived from an EMBL/GenBank/DDBJ whole genome shotgun (WGS) entry which is preliminary data.</text>
</comment>
<dbReference type="AlphaFoldDB" id="A0A2I0JFB5"/>
<accession>A0A2I0JFB5</accession>
<evidence type="ECO:0000313" key="1">
    <source>
        <dbReference type="EMBL" id="PKI54924.1"/>
    </source>
</evidence>
<evidence type="ECO:0000313" key="2">
    <source>
        <dbReference type="Proteomes" id="UP000233551"/>
    </source>
</evidence>
<protein>
    <submittedName>
        <fullName evidence="1">Uncharacterized protein</fullName>
    </submittedName>
</protein>